<evidence type="ECO:0000256" key="1">
    <source>
        <dbReference type="ARBA" id="ARBA00004651"/>
    </source>
</evidence>
<keyword evidence="2" id="KW-1003">Cell membrane</keyword>
<comment type="subcellular location">
    <subcellularLocation>
        <location evidence="1">Cell membrane</location>
        <topology evidence="1">Multi-pass membrane protein</topology>
    </subcellularLocation>
</comment>
<dbReference type="AlphaFoldDB" id="A0A2K1E4D2"/>
<dbReference type="EMBL" id="POWF01000001">
    <property type="protein sequence ID" value="PNQ75091.1"/>
    <property type="molecule type" value="Genomic_DNA"/>
</dbReference>
<protein>
    <submittedName>
        <fullName evidence="7">Lysine transporter LysE</fullName>
    </submittedName>
</protein>
<keyword evidence="3 6" id="KW-0812">Transmembrane</keyword>
<gene>
    <name evidence="7" type="ORF">C1T31_02850</name>
</gene>
<reference evidence="7 8" key="1">
    <citation type="submission" date="2018-01" db="EMBL/GenBank/DDBJ databases">
        <title>The draft genome of Hanstruepera neustonica JCM19743.</title>
        <authorList>
            <person name="He R.-H."/>
            <person name="Du Z.-J."/>
        </authorList>
    </citation>
    <scope>NUCLEOTIDE SEQUENCE [LARGE SCALE GENOMIC DNA]</scope>
    <source>
        <strain evidence="7 8">JCM19743</strain>
    </source>
</reference>
<dbReference type="Pfam" id="PF01810">
    <property type="entry name" value="LysE"/>
    <property type="match status" value="1"/>
</dbReference>
<evidence type="ECO:0000256" key="5">
    <source>
        <dbReference type="ARBA" id="ARBA00023136"/>
    </source>
</evidence>
<feature type="transmembrane region" description="Helical" evidence="6">
    <location>
        <begin position="185"/>
        <end position="206"/>
    </location>
</feature>
<comment type="caution">
    <text evidence="7">The sequence shown here is derived from an EMBL/GenBank/DDBJ whole genome shotgun (WGS) entry which is preliminary data.</text>
</comment>
<dbReference type="Proteomes" id="UP000236641">
    <property type="component" value="Unassembled WGS sequence"/>
</dbReference>
<keyword evidence="4 6" id="KW-1133">Transmembrane helix</keyword>
<feature type="transmembrane region" description="Helical" evidence="6">
    <location>
        <begin position="40"/>
        <end position="62"/>
    </location>
</feature>
<dbReference type="OrthoDB" id="1451945at2"/>
<name>A0A2K1E4D2_9FLAO</name>
<evidence type="ECO:0000256" key="6">
    <source>
        <dbReference type="SAM" id="Phobius"/>
    </source>
</evidence>
<sequence length="209" mass="23104">MNITVVFLAGFIATFLATLPPGLLNMTAAKISLKDGHTRGIMFSLGACLVIIFQALIATVFARYLNKHPDVIDVLQRVAFVIFVLISIYFLLIAKTNEKKETHVDIKSKSSRFFQGIFMSSINVFPIPFQAYIAITIASFGWLEFDNSGITAYVAGATSGAFVALYIYMFFFEKIKGTKITSQKGMNYLIGIITGVIAIVTFINILKEI</sequence>
<organism evidence="7 8">
    <name type="scientific">Hanstruepera neustonica</name>
    <dbReference type="NCBI Taxonomy" id="1445657"/>
    <lineage>
        <taxon>Bacteria</taxon>
        <taxon>Pseudomonadati</taxon>
        <taxon>Bacteroidota</taxon>
        <taxon>Flavobacteriia</taxon>
        <taxon>Flavobacteriales</taxon>
        <taxon>Flavobacteriaceae</taxon>
        <taxon>Hanstruepera</taxon>
    </lineage>
</organism>
<evidence type="ECO:0000256" key="4">
    <source>
        <dbReference type="ARBA" id="ARBA00022989"/>
    </source>
</evidence>
<feature type="transmembrane region" description="Helical" evidence="6">
    <location>
        <begin position="6"/>
        <end position="28"/>
    </location>
</feature>
<feature type="transmembrane region" description="Helical" evidence="6">
    <location>
        <begin position="113"/>
        <end position="138"/>
    </location>
</feature>
<evidence type="ECO:0000313" key="7">
    <source>
        <dbReference type="EMBL" id="PNQ75091.1"/>
    </source>
</evidence>
<feature type="transmembrane region" description="Helical" evidence="6">
    <location>
        <begin position="150"/>
        <end position="173"/>
    </location>
</feature>
<evidence type="ECO:0000256" key="3">
    <source>
        <dbReference type="ARBA" id="ARBA00022692"/>
    </source>
</evidence>
<dbReference type="GO" id="GO:0006865">
    <property type="term" value="P:amino acid transport"/>
    <property type="evidence" value="ECO:0007669"/>
    <property type="project" value="InterPro"/>
</dbReference>
<evidence type="ECO:0000256" key="2">
    <source>
        <dbReference type="ARBA" id="ARBA00022475"/>
    </source>
</evidence>
<evidence type="ECO:0000313" key="8">
    <source>
        <dbReference type="Proteomes" id="UP000236641"/>
    </source>
</evidence>
<keyword evidence="5 6" id="KW-0472">Membrane</keyword>
<feature type="transmembrane region" description="Helical" evidence="6">
    <location>
        <begin position="74"/>
        <end position="92"/>
    </location>
</feature>
<dbReference type="InterPro" id="IPR001123">
    <property type="entry name" value="LeuE-type"/>
</dbReference>
<keyword evidence="8" id="KW-1185">Reference proteome</keyword>
<dbReference type="GO" id="GO:0005886">
    <property type="term" value="C:plasma membrane"/>
    <property type="evidence" value="ECO:0007669"/>
    <property type="project" value="UniProtKB-SubCell"/>
</dbReference>
<proteinExistence type="predicted"/>
<accession>A0A2K1E4D2</accession>
<dbReference type="RefSeq" id="WP_103050941.1">
    <property type="nucleotide sequence ID" value="NZ_POWF01000001.1"/>
</dbReference>